<dbReference type="VEuPathDB" id="FungiDB:HpaG813601"/>
<dbReference type="EMBL" id="JH598160">
    <property type="status" value="NOT_ANNOTATED_CDS"/>
    <property type="molecule type" value="Genomic_DNA"/>
</dbReference>
<keyword evidence="2" id="KW-1185">Reference proteome</keyword>
<protein>
    <submittedName>
        <fullName evidence="1">Uncharacterized protein</fullName>
    </submittedName>
</protein>
<evidence type="ECO:0000313" key="2">
    <source>
        <dbReference type="Proteomes" id="UP000011713"/>
    </source>
</evidence>
<dbReference type="HOGENOM" id="CLU_2693062_0_0_1"/>
<proteinExistence type="predicted"/>
<dbReference type="EnsemblProtists" id="HpaT813601">
    <property type="protein sequence ID" value="HpaP813601"/>
    <property type="gene ID" value="HpaG813601"/>
</dbReference>
<dbReference type="AlphaFoldDB" id="M4C3D4"/>
<dbReference type="InParanoid" id="M4C3D4"/>
<name>M4C3D4_HYAAE</name>
<sequence>MTTLMLTTPRSVVKSSTKDVSSPISEIKNQPTLHYLYLIGSEVRCNCMILGLAELKHINKRRKRNWTTQSRLER</sequence>
<evidence type="ECO:0000313" key="1">
    <source>
        <dbReference type="EnsemblProtists" id="HpaP813601"/>
    </source>
</evidence>
<reference evidence="2" key="1">
    <citation type="journal article" date="2010" name="Science">
        <title>Signatures of adaptation to obligate biotrophy in the Hyaloperonospora arabidopsidis genome.</title>
        <authorList>
            <person name="Baxter L."/>
            <person name="Tripathy S."/>
            <person name="Ishaque N."/>
            <person name="Boot N."/>
            <person name="Cabral A."/>
            <person name="Kemen E."/>
            <person name="Thines M."/>
            <person name="Ah-Fong A."/>
            <person name="Anderson R."/>
            <person name="Badejoko W."/>
            <person name="Bittner-Eddy P."/>
            <person name="Boore J.L."/>
            <person name="Chibucos M.C."/>
            <person name="Coates M."/>
            <person name="Dehal P."/>
            <person name="Delehaunty K."/>
            <person name="Dong S."/>
            <person name="Downton P."/>
            <person name="Dumas B."/>
            <person name="Fabro G."/>
            <person name="Fronick C."/>
            <person name="Fuerstenberg S.I."/>
            <person name="Fulton L."/>
            <person name="Gaulin E."/>
            <person name="Govers F."/>
            <person name="Hughes L."/>
            <person name="Humphray S."/>
            <person name="Jiang R.H."/>
            <person name="Judelson H."/>
            <person name="Kamoun S."/>
            <person name="Kyung K."/>
            <person name="Meijer H."/>
            <person name="Minx P."/>
            <person name="Morris P."/>
            <person name="Nelson J."/>
            <person name="Phuntumart V."/>
            <person name="Qutob D."/>
            <person name="Rehmany A."/>
            <person name="Rougon-Cardoso A."/>
            <person name="Ryden P."/>
            <person name="Torto-Alalibo T."/>
            <person name="Studholme D."/>
            <person name="Wang Y."/>
            <person name="Win J."/>
            <person name="Wood J."/>
            <person name="Clifton S.W."/>
            <person name="Rogers J."/>
            <person name="Van den Ackerveken G."/>
            <person name="Jones J.D."/>
            <person name="McDowell J.M."/>
            <person name="Beynon J."/>
            <person name="Tyler B.M."/>
        </authorList>
    </citation>
    <scope>NUCLEOTIDE SEQUENCE [LARGE SCALE GENOMIC DNA]</scope>
    <source>
        <strain evidence="2">Emoy2</strain>
    </source>
</reference>
<dbReference type="Proteomes" id="UP000011713">
    <property type="component" value="Unassembled WGS sequence"/>
</dbReference>
<organism evidence="1 2">
    <name type="scientific">Hyaloperonospora arabidopsidis (strain Emoy2)</name>
    <name type="common">Downy mildew agent</name>
    <name type="synonym">Peronospora arabidopsidis</name>
    <dbReference type="NCBI Taxonomy" id="559515"/>
    <lineage>
        <taxon>Eukaryota</taxon>
        <taxon>Sar</taxon>
        <taxon>Stramenopiles</taxon>
        <taxon>Oomycota</taxon>
        <taxon>Peronosporomycetes</taxon>
        <taxon>Peronosporales</taxon>
        <taxon>Peronosporaceae</taxon>
        <taxon>Hyaloperonospora</taxon>
    </lineage>
</organism>
<accession>M4C3D4</accession>
<reference evidence="1" key="2">
    <citation type="submission" date="2015-06" db="UniProtKB">
        <authorList>
            <consortium name="EnsemblProtists"/>
        </authorList>
    </citation>
    <scope>IDENTIFICATION</scope>
    <source>
        <strain evidence="1">Emoy2</strain>
    </source>
</reference>